<feature type="region of interest" description="Disordered" evidence="1">
    <location>
        <begin position="317"/>
        <end position="569"/>
    </location>
</feature>
<feature type="transmembrane region" description="Helical" evidence="2">
    <location>
        <begin position="61"/>
        <end position="85"/>
    </location>
</feature>
<organism evidence="3">
    <name type="scientific">Eremomyces bilateralis CBS 781.70</name>
    <dbReference type="NCBI Taxonomy" id="1392243"/>
    <lineage>
        <taxon>Eukaryota</taxon>
        <taxon>Fungi</taxon>
        <taxon>Dikarya</taxon>
        <taxon>Ascomycota</taxon>
        <taxon>Pezizomycotina</taxon>
        <taxon>Dothideomycetes</taxon>
        <taxon>Dothideomycetes incertae sedis</taxon>
        <taxon>Eremomycetales</taxon>
        <taxon>Eremomycetaceae</taxon>
        <taxon>Eremomyces</taxon>
    </lineage>
</organism>
<feature type="region of interest" description="Disordered" evidence="1">
    <location>
        <begin position="181"/>
        <end position="209"/>
    </location>
</feature>
<dbReference type="GeneID" id="54414404"/>
<keyword evidence="2" id="KW-1133">Transmembrane helix</keyword>
<proteinExistence type="predicted"/>
<reference evidence="5" key="2">
    <citation type="submission" date="2020-04" db="EMBL/GenBank/DDBJ databases">
        <authorList>
            <consortium name="NCBI Genome Project"/>
        </authorList>
    </citation>
    <scope>NUCLEOTIDE SEQUENCE</scope>
    <source>
        <strain evidence="5">CBS 781.70</strain>
    </source>
</reference>
<feature type="compositionally biased region" description="Low complexity" evidence="1">
    <location>
        <begin position="493"/>
        <end position="511"/>
    </location>
</feature>
<keyword evidence="2" id="KW-0812">Transmembrane</keyword>
<feature type="transmembrane region" description="Helical" evidence="2">
    <location>
        <begin position="105"/>
        <end position="126"/>
    </location>
</feature>
<feature type="transmembrane region" description="Helical" evidence="2">
    <location>
        <begin position="151"/>
        <end position="171"/>
    </location>
</feature>
<evidence type="ECO:0000256" key="1">
    <source>
        <dbReference type="SAM" id="MobiDB-lite"/>
    </source>
</evidence>
<sequence length="708" mass="75772">MESKHSLWSSQSTMVSLRTVCGRFCVPRILATVIGTATFITLAASTVFTVLNAIAWAPVPVVFRGAATAASVFDVLAILSLFLAFVSGTCSWDVKRLPNNCFWRFVPALCITIAIIAICLTVRTSILKSQNDDLLGKNSLPVWTAPSSAEYAVWASAMVFQIAFYSIILLARLKRCTSRAHTTTSSPRSQRSTRDPKSISAATGDTESTMQMSLTIMPPQSTRSSVGHIYLPSPTYSYHSSSSPRRSWRESLHQAVRPITSKTKLIRTTPSVNASFVASDARSFDSSTPRHSDAFDAWDTSDVDPGFKESVIHGGATAVPRSHAAQKVTAPQPRGSTPLPTIPGSRPVSQADVLDNPFHTQLEENPPSTTSTEIDNYKSTQQGTNTPRKLSTTQSQPSRSNFSSTSVPYALSTSNLPPPPPIRTNSRPTSPSLHSSPLDPHPYDLTDLPTPDESFIHPLFRSESPTPPPRATPGTSITGSHFPGTIISPPRAPSRMRSASPAPSLSSDLPPHASTTSLPPADSPLHQHTRDSQIATPEPFQPRSRSASRTSSYSTSTYPDTPLWHGQRRPSSRAIVGVGLPHPPNIGRKMSNETVWSGVTGAVGLGMGTPHSPVRTKNSASSMQGAGTATTISAGRKGSETSPGRRKGSRGAIEEKEGEKAEPLVMSGQTSKSGSRAGSVRTQQSARERDEGAAIPGFVLQARAERMG</sequence>
<evidence type="ECO:0000313" key="3">
    <source>
        <dbReference type="EMBL" id="KAF1810076.1"/>
    </source>
</evidence>
<keyword evidence="2" id="KW-0472">Membrane</keyword>
<reference evidence="5" key="3">
    <citation type="submission" date="2025-04" db="UniProtKB">
        <authorList>
            <consortium name="RefSeq"/>
        </authorList>
    </citation>
    <scope>IDENTIFICATION</scope>
    <source>
        <strain evidence="5">CBS 781.70</strain>
    </source>
</reference>
<feature type="compositionally biased region" description="Polar residues" evidence="1">
    <location>
        <begin position="200"/>
        <end position="209"/>
    </location>
</feature>
<feature type="compositionally biased region" description="Polar residues" evidence="1">
    <location>
        <begin position="366"/>
        <end position="407"/>
    </location>
</feature>
<keyword evidence="4" id="KW-1185">Reference proteome</keyword>
<feature type="compositionally biased region" description="Polar residues" evidence="1">
    <location>
        <begin position="615"/>
        <end position="633"/>
    </location>
</feature>
<feature type="transmembrane region" description="Helical" evidence="2">
    <location>
        <begin position="29"/>
        <end position="55"/>
    </location>
</feature>
<name>A0A6G1FWL1_9PEZI</name>
<dbReference type="EMBL" id="ML975168">
    <property type="protein sequence ID" value="KAF1810076.1"/>
    <property type="molecule type" value="Genomic_DNA"/>
</dbReference>
<evidence type="ECO:0000256" key="2">
    <source>
        <dbReference type="SAM" id="Phobius"/>
    </source>
</evidence>
<dbReference type="AlphaFoldDB" id="A0A6G1FWL1"/>
<feature type="compositionally biased region" description="Polar residues" evidence="1">
    <location>
        <begin position="667"/>
        <end position="685"/>
    </location>
</feature>
<feature type="region of interest" description="Disordered" evidence="1">
    <location>
        <begin position="610"/>
        <end position="708"/>
    </location>
</feature>
<dbReference type="Proteomes" id="UP000504638">
    <property type="component" value="Unplaced"/>
</dbReference>
<dbReference type="RefSeq" id="XP_033531707.1">
    <property type="nucleotide sequence ID" value="XM_033673834.1"/>
</dbReference>
<evidence type="ECO:0000313" key="4">
    <source>
        <dbReference type="Proteomes" id="UP000504638"/>
    </source>
</evidence>
<feature type="compositionally biased region" description="Basic and acidic residues" evidence="1">
    <location>
        <begin position="652"/>
        <end position="662"/>
    </location>
</feature>
<accession>A0A6G1FWL1</accession>
<evidence type="ECO:0000313" key="5">
    <source>
        <dbReference type="RefSeq" id="XP_033531707.1"/>
    </source>
</evidence>
<feature type="compositionally biased region" description="Low complexity" evidence="1">
    <location>
        <begin position="423"/>
        <end position="438"/>
    </location>
</feature>
<reference evidence="3 5" key="1">
    <citation type="submission" date="2020-01" db="EMBL/GenBank/DDBJ databases">
        <authorList>
            <consortium name="DOE Joint Genome Institute"/>
            <person name="Haridas S."/>
            <person name="Albert R."/>
            <person name="Binder M."/>
            <person name="Bloem J."/>
            <person name="Labutti K."/>
            <person name="Salamov A."/>
            <person name="Andreopoulos B."/>
            <person name="Baker S.E."/>
            <person name="Barry K."/>
            <person name="Bills G."/>
            <person name="Bluhm B.H."/>
            <person name="Cannon C."/>
            <person name="Castanera R."/>
            <person name="Culley D.E."/>
            <person name="Daum C."/>
            <person name="Ezra D."/>
            <person name="Gonzalez J.B."/>
            <person name="Henrissat B."/>
            <person name="Kuo A."/>
            <person name="Liang C."/>
            <person name="Lipzen A."/>
            <person name="Lutzoni F."/>
            <person name="Magnuson J."/>
            <person name="Mondo S."/>
            <person name="Nolan M."/>
            <person name="Ohm R."/>
            <person name="Pangilinan J."/>
            <person name="Park H.-J."/>
            <person name="Ramirez L."/>
            <person name="Alfaro M."/>
            <person name="Sun H."/>
            <person name="Tritt A."/>
            <person name="Yoshinaga Y."/>
            <person name="Zwiers L.-H."/>
            <person name="Turgeon B.G."/>
            <person name="Goodwin S.B."/>
            <person name="Spatafora J.W."/>
            <person name="Crous P.W."/>
            <person name="Grigoriev I.V."/>
        </authorList>
    </citation>
    <scope>NUCLEOTIDE SEQUENCE</scope>
    <source>
        <strain evidence="3 5">CBS 781.70</strain>
    </source>
</reference>
<gene>
    <name evidence="3 5" type="ORF">P152DRAFT_139150</name>
</gene>
<feature type="compositionally biased region" description="Low complexity" evidence="1">
    <location>
        <begin position="543"/>
        <end position="558"/>
    </location>
</feature>
<protein>
    <submittedName>
        <fullName evidence="3 5">Uncharacterized protein</fullName>
    </submittedName>
</protein>
<dbReference type="OrthoDB" id="5431149at2759"/>